<feature type="non-terminal residue" evidence="1">
    <location>
        <position position="1"/>
    </location>
</feature>
<evidence type="ECO:0000313" key="2">
    <source>
        <dbReference type="Proteomes" id="UP001057452"/>
    </source>
</evidence>
<keyword evidence="2" id="KW-1185">Reference proteome</keyword>
<gene>
    <name evidence="1" type="ORF">KUCAC02_003537</name>
</gene>
<reference evidence="1" key="1">
    <citation type="submission" date="2022-05" db="EMBL/GenBank/DDBJ databases">
        <title>Chromosome-level genome of Chaenocephalus aceratus.</title>
        <authorList>
            <person name="Park H."/>
        </authorList>
    </citation>
    <scope>NUCLEOTIDE SEQUENCE</scope>
    <source>
        <strain evidence="1">KU_202001</strain>
    </source>
</reference>
<protein>
    <submittedName>
        <fullName evidence="1">Uncharacterized protein</fullName>
    </submittedName>
</protein>
<organism evidence="1 2">
    <name type="scientific">Chaenocephalus aceratus</name>
    <name type="common">Blackfin icefish</name>
    <name type="synonym">Chaenichthys aceratus</name>
    <dbReference type="NCBI Taxonomy" id="36190"/>
    <lineage>
        <taxon>Eukaryota</taxon>
        <taxon>Metazoa</taxon>
        <taxon>Chordata</taxon>
        <taxon>Craniata</taxon>
        <taxon>Vertebrata</taxon>
        <taxon>Euteleostomi</taxon>
        <taxon>Actinopterygii</taxon>
        <taxon>Neopterygii</taxon>
        <taxon>Teleostei</taxon>
        <taxon>Neoteleostei</taxon>
        <taxon>Acanthomorphata</taxon>
        <taxon>Eupercaria</taxon>
        <taxon>Perciformes</taxon>
        <taxon>Notothenioidei</taxon>
        <taxon>Channichthyidae</taxon>
        <taxon>Chaenocephalus</taxon>
    </lineage>
</organism>
<accession>A0ACB9WKY2</accession>
<dbReference type="EMBL" id="CM043798">
    <property type="protein sequence ID" value="KAI4814340.1"/>
    <property type="molecule type" value="Genomic_DNA"/>
</dbReference>
<name>A0ACB9WKY2_CHAAC</name>
<dbReference type="Proteomes" id="UP001057452">
    <property type="component" value="Chromosome 14"/>
</dbReference>
<evidence type="ECO:0000313" key="1">
    <source>
        <dbReference type="EMBL" id="KAI4814340.1"/>
    </source>
</evidence>
<sequence>YSCWNHEKGVCLPGDSFGCAPETGRAQNGYQSQQAVARGHHITERERVCVRA</sequence>
<comment type="caution">
    <text evidence="1">The sequence shown here is derived from an EMBL/GenBank/DDBJ whole genome shotgun (WGS) entry which is preliminary data.</text>
</comment>
<feature type="non-terminal residue" evidence="1">
    <location>
        <position position="52"/>
    </location>
</feature>
<proteinExistence type="predicted"/>